<reference evidence="1 2" key="1">
    <citation type="journal article" date="2018" name="Sci. Rep.">
        <title>Genomic signatures of local adaptation to the degree of environmental predictability in rotifers.</title>
        <authorList>
            <person name="Franch-Gras L."/>
            <person name="Hahn C."/>
            <person name="Garcia-Roger E.M."/>
            <person name="Carmona M.J."/>
            <person name="Serra M."/>
            <person name="Gomez A."/>
        </authorList>
    </citation>
    <scope>NUCLEOTIDE SEQUENCE [LARGE SCALE GENOMIC DNA]</scope>
    <source>
        <strain evidence="1">HYR1</strain>
    </source>
</reference>
<organism evidence="1 2">
    <name type="scientific">Brachionus plicatilis</name>
    <name type="common">Marine rotifer</name>
    <name type="synonym">Brachionus muelleri</name>
    <dbReference type="NCBI Taxonomy" id="10195"/>
    <lineage>
        <taxon>Eukaryota</taxon>
        <taxon>Metazoa</taxon>
        <taxon>Spiralia</taxon>
        <taxon>Gnathifera</taxon>
        <taxon>Rotifera</taxon>
        <taxon>Eurotatoria</taxon>
        <taxon>Monogononta</taxon>
        <taxon>Pseudotrocha</taxon>
        <taxon>Ploima</taxon>
        <taxon>Brachionidae</taxon>
        <taxon>Brachionus</taxon>
    </lineage>
</organism>
<sequence length="141" mass="15744">MSVVVGCGQDKPVHYMGGFLRPLGRPAWRPNFWTAKINGKKYTGGQKSGQLFGGGPFGLKVGRIFGRRQAGRPNDRPPRSLPDFWPPVYFCPFILAVQKLGRQADRPNDRPFKGCPAYADTVTVSENFGRLSVRLYGSQHY</sequence>
<keyword evidence="2" id="KW-1185">Reference proteome</keyword>
<proteinExistence type="predicted"/>
<name>A0A3M7SFX1_BRAPC</name>
<gene>
    <name evidence="1" type="ORF">BpHYR1_027090</name>
</gene>
<dbReference type="AlphaFoldDB" id="A0A3M7SFX1"/>
<protein>
    <submittedName>
        <fullName evidence="1">Uncharacterized protein</fullName>
    </submittedName>
</protein>
<evidence type="ECO:0000313" key="2">
    <source>
        <dbReference type="Proteomes" id="UP000276133"/>
    </source>
</evidence>
<accession>A0A3M7SFX1</accession>
<dbReference type="Proteomes" id="UP000276133">
    <property type="component" value="Unassembled WGS sequence"/>
</dbReference>
<evidence type="ECO:0000313" key="1">
    <source>
        <dbReference type="EMBL" id="RNA34691.1"/>
    </source>
</evidence>
<comment type="caution">
    <text evidence="1">The sequence shown here is derived from an EMBL/GenBank/DDBJ whole genome shotgun (WGS) entry which is preliminary data.</text>
</comment>
<dbReference type="EMBL" id="REGN01001435">
    <property type="protein sequence ID" value="RNA34691.1"/>
    <property type="molecule type" value="Genomic_DNA"/>
</dbReference>